<keyword evidence="1" id="KW-0472">Membrane</keyword>
<keyword evidence="3" id="KW-1185">Reference proteome</keyword>
<keyword evidence="1" id="KW-1133">Transmembrane helix</keyword>
<dbReference type="RefSeq" id="WP_120205318.1">
    <property type="nucleotide sequence ID" value="NZ_CP032514.1"/>
</dbReference>
<dbReference type="EMBL" id="CP032514">
    <property type="protein sequence ID" value="AYD90442.1"/>
    <property type="molecule type" value="Genomic_DNA"/>
</dbReference>
<evidence type="ECO:0000313" key="2">
    <source>
        <dbReference type="EMBL" id="AYD90442.1"/>
    </source>
</evidence>
<accession>A0ABN5PTJ1</accession>
<organism evidence="2 3">
    <name type="scientific">Actinomyces lilanjuaniae</name>
    <dbReference type="NCBI Taxonomy" id="2321394"/>
    <lineage>
        <taxon>Bacteria</taxon>
        <taxon>Bacillati</taxon>
        <taxon>Actinomycetota</taxon>
        <taxon>Actinomycetes</taxon>
        <taxon>Actinomycetales</taxon>
        <taxon>Actinomycetaceae</taxon>
        <taxon>Actinomyces</taxon>
    </lineage>
</organism>
<name>A0ABN5PTJ1_9ACTO</name>
<keyword evidence="1" id="KW-0812">Transmembrane</keyword>
<evidence type="ECO:0000256" key="1">
    <source>
        <dbReference type="SAM" id="Phobius"/>
    </source>
</evidence>
<sequence>MPVVPVVLGRGGPGAGGCLVVVGRGGTAGAVPAAWGWWVVLVRRVVSWVAPRGRGAGPGGGGGHAVGFWGLCVLVAWSWLVRVRARGGRGVGGWL</sequence>
<gene>
    <name evidence="2" type="ORF">D5R93_11310</name>
</gene>
<reference evidence="2 3" key="1">
    <citation type="submission" date="2018-09" db="EMBL/GenBank/DDBJ databases">
        <authorList>
            <person name="Li J."/>
        </authorList>
    </citation>
    <scope>NUCLEOTIDE SEQUENCE [LARGE SCALE GENOMIC DNA]</scope>
    <source>
        <strain evidence="2 3">2129</strain>
    </source>
</reference>
<feature type="transmembrane region" description="Helical" evidence="1">
    <location>
        <begin position="61"/>
        <end position="80"/>
    </location>
</feature>
<protein>
    <submittedName>
        <fullName evidence="2">Uncharacterized protein</fullName>
    </submittedName>
</protein>
<dbReference type="Proteomes" id="UP000273001">
    <property type="component" value="Chromosome"/>
</dbReference>
<evidence type="ECO:0000313" key="3">
    <source>
        <dbReference type="Proteomes" id="UP000273001"/>
    </source>
</evidence>
<proteinExistence type="predicted"/>